<gene>
    <name evidence="1" type="ordered locus">RB3192</name>
</gene>
<dbReference type="InParanoid" id="Q7UUN3"/>
<reference evidence="1 2" key="1">
    <citation type="journal article" date="2003" name="Proc. Natl. Acad. Sci. U.S.A.">
        <title>Complete genome sequence of the marine planctomycete Pirellula sp. strain 1.</title>
        <authorList>
            <person name="Gloeckner F.O."/>
            <person name="Kube M."/>
            <person name="Bauer M."/>
            <person name="Teeling H."/>
            <person name="Lombardot T."/>
            <person name="Ludwig W."/>
            <person name="Gade D."/>
            <person name="Beck A."/>
            <person name="Borzym K."/>
            <person name="Heitmann K."/>
            <person name="Rabus R."/>
            <person name="Schlesner H."/>
            <person name="Amann R."/>
            <person name="Reinhardt R."/>
        </authorList>
    </citation>
    <scope>NUCLEOTIDE SEQUENCE [LARGE SCALE GENOMIC DNA]</scope>
    <source>
        <strain evidence="2">DSM 10527 / NCIMB 13988 / SH1</strain>
    </source>
</reference>
<dbReference type="EnsemblBacteria" id="CAD73046">
    <property type="protein sequence ID" value="CAD73046"/>
    <property type="gene ID" value="RB3192"/>
</dbReference>
<evidence type="ECO:0000313" key="2">
    <source>
        <dbReference type="Proteomes" id="UP000001025"/>
    </source>
</evidence>
<name>Q7UUN3_RHOBA</name>
<dbReference type="Proteomes" id="UP000001025">
    <property type="component" value="Chromosome"/>
</dbReference>
<keyword evidence="2" id="KW-1185">Reference proteome</keyword>
<dbReference type="EMBL" id="BX294138">
    <property type="protein sequence ID" value="CAD73046.1"/>
    <property type="molecule type" value="Genomic_DNA"/>
</dbReference>
<dbReference type="STRING" id="243090.RB3192"/>
<organism evidence="1 2">
    <name type="scientific">Rhodopirellula baltica (strain DSM 10527 / NCIMB 13988 / SH1)</name>
    <dbReference type="NCBI Taxonomy" id="243090"/>
    <lineage>
        <taxon>Bacteria</taxon>
        <taxon>Pseudomonadati</taxon>
        <taxon>Planctomycetota</taxon>
        <taxon>Planctomycetia</taxon>
        <taxon>Pirellulales</taxon>
        <taxon>Pirellulaceae</taxon>
        <taxon>Rhodopirellula</taxon>
    </lineage>
</organism>
<dbReference type="HOGENOM" id="CLU_2846911_0_0_0"/>
<proteinExistence type="predicted"/>
<dbReference type="KEGG" id="rba:RB3192"/>
<protein>
    <submittedName>
        <fullName evidence="1">Uncharacterized protein</fullName>
    </submittedName>
</protein>
<evidence type="ECO:0000313" key="1">
    <source>
        <dbReference type="EMBL" id="CAD73046.1"/>
    </source>
</evidence>
<accession>Q7UUN3</accession>
<dbReference type="AlphaFoldDB" id="Q7UUN3"/>
<sequence>MIRGDANETAFIDGKAAKCEPKRARQAGRVLHRPHPDPPSRLGLVENTFLTLWFELLRRLGCSDN</sequence>